<dbReference type="InterPro" id="IPR049560">
    <property type="entry name" value="MeTrfase_RsmB-F_NOP2_cat"/>
</dbReference>
<feature type="binding site" evidence="14">
    <location>
        <position position="317"/>
    </location>
    <ligand>
        <name>S-adenosyl-L-methionine</name>
        <dbReference type="ChEBI" id="CHEBI:59789"/>
    </ligand>
</feature>
<keyword evidence="10 14" id="KW-0694">RNA-binding</keyword>
<evidence type="ECO:0000256" key="6">
    <source>
        <dbReference type="ARBA" id="ARBA00022552"/>
    </source>
</evidence>
<keyword evidence="5" id="KW-0963">Cytoplasm</keyword>
<dbReference type="PANTHER" id="PTHR22807">
    <property type="entry name" value="NOP2 YEAST -RELATED NOL1/NOP2/FMU SUN DOMAIN-CONTAINING"/>
    <property type="match status" value="1"/>
</dbReference>
<dbReference type="InterPro" id="IPR001678">
    <property type="entry name" value="MeTrfase_RsmB-F_NOP2_dom"/>
</dbReference>
<dbReference type="Gene3D" id="3.40.50.150">
    <property type="entry name" value="Vaccinia Virus protein VP39"/>
    <property type="match status" value="1"/>
</dbReference>
<evidence type="ECO:0000256" key="9">
    <source>
        <dbReference type="ARBA" id="ARBA00022691"/>
    </source>
</evidence>
<keyword evidence="6" id="KW-0698">rRNA processing</keyword>
<evidence type="ECO:0000256" key="8">
    <source>
        <dbReference type="ARBA" id="ARBA00022679"/>
    </source>
</evidence>
<dbReference type="InterPro" id="IPR029063">
    <property type="entry name" value="SAM-dependent_MTases_sf"/>
</dbReference>
<dbReference type="EC" id="2.1.1.176" evidence="4"/>
<dbReference type="InterPro" id="IPR006027">
    <property type="entry name" value="NusB_RsmB_TIM44"/>
</dbReference>
<name>A0A139BSN1_9PROT</name>
<dbReference type="GO" id="GO:0005737">
    <property type="term" value="C:cytoplasm"/>
    <property type="evidence" value="ECO:0007669"/>
    <property type="project" value="UniProtKB-SubCell"/>
</dbReference>
<dbReference type="InterPro" id="IPR004573">
    <property type="entry name" value="rRNA_ssu_MeTfrase_B"/>
</dbReference>
<dbReference type="Proteomes" id="UP000070578">
    <property type="component" value="Unassembled WGS sequence"/>
</dbReference>
<dbReference type="InterPro" id="IPR018314">
    <property type="entry name" value="RsmB/NOL1/NOP2-like_CS"/>
</dbReference>
<evidence type="ECO:0000256" key="14">
    <source>
        <dbReference type="PROSITE-ProRule" id="PRU01023"/>
    </source>
</evidence>
<evidence type="ECO:0000313" key="16">
    <source>
        <dbReference type="EMBL" id="KXS31735.1"/>
    </source>
</evidence>
<evidence type="ECO:0000256" key="3">
    <source>
        <dbReference type="ARBA" id="ARBA00007494"/>
    </source>
</evidence>
<dbReference type="PRINTS" id="PR02008">
    <property type="entry name" value="RCMTFAMILY"/>
</dbReference>
<comment type="similarity">
    <text evidence="3 14">Belongs to the class I-like SAM-binding methyltransferase superfamily. RsmB/NOP family.</text>
</comment>
<reference evidence="16 17" key="2">
    <citation type="submission" date="2016-03" db="EMBL/GenBank/DDBJ databases">
        <title>New uncultured bacterium of the family Gallionellaceae from acid mine drainage: description and reconstruction of genome based on metagenomic analysis of microbial community.</title>
        <authorList>
            <person name="Kadnikov V."/>
            <person name="Ivasenko D."/>
            <person name="Beletsky A."/>
            <person name="Mardanov A."/>
            <person name="Danilova E."/>
            <person name="Pimenov N."/>
            <person name="Karnachuk O."/>
            <person name="Ravin N."/>
        </authorList>
    </citation>
    <scope>NUCLEOTIDE SEQUENCE [LARGE SCALE GENOMIC DNA]</scope>
    <source>
        <strain evidence="16">ShG14-8</strain>
    </source>
</reference>
<evidence type="ECO:0000256" key="7">
    <source>
        <dbReference type="ARBA" id="ARBA00022603"/>
    </source>
</evidence>
<evidence type="ECO:0000256" key="11">
    <source>
        <dbReference type="ARBA" id="ARBA00030399"/>
    </source>
</evidence>
<dbReference type="FunFam" id="3.40.50.150:FF:000022">
    <property type="entry name" value="Ribosomal RNA small subunit methyltransferase B"/>
    <property type="match status" value="1"/>
</dbReference>
<protein>
    <recommendedName>
        <fullName evidence="4">16S rRNA (cytosine(967)-C(5))-methyltransferase</fullName>
        <ecNumber evidence="4">2.1.1.176</ecNumber>
    </recommendedName>
    <alternativeName>
        <fullName evidence="11">16S rRNA m5C967 methyltransferase</fullName>
    </alternativeName>
    <alternativeName>
        <fullName evidence="12">rRNA (cytosine-C(5)-)-methyltransferase RsmB</fullName>
    </alternativeName>
</protein>
<dbReference type="Pfam" id="PF01189">
    <property type="entry name" value="Methyltr_RsmB-F"/>
    <property type="match status" value="1"/>
</dbReference>
<evidence type="ECO:0000259" key="15">
    <source>
        <dbReference type="PROSITE" id="PS51686"/>
    </source>
</evidence>
<evidence type="ECO:0000256" key="1">
    <source>
        <dbReference type="ARBA" id="ARBA00002724"/>
    </source>
</evidence>
<reference evidence="16 17" key="1">
    <citation type="submission" date="2016-02" db="EMBL/GenBank/DDBJ databases">
        <authorList>
            <person name="Wen L."/>
            <person name="He K."/>
            <person name="Yang H."/>
        </authorList>
    </citation>
    <scope>NUCLEOTIDE SEQUENCE [LARGE SCALE GENOMIC DNA]</scope>
    <source>
        <strain evidence="16">ShG14-8</strain>
    </source>
</reference>
<keyword evidence="8 14" id="KW-0808">Transferase</keyword>
<feature type="binding site" evidence="14">
    <location>
        <position position="272"/>
    </location>
    <ligand>
        <name>S-adenosyl-L-methionine</name>
        <dbReference type="ChEBI" id="CHEBI:59789"/>
    </ligand>
</feature>
<gene>
    <name evidence="16" type="ORF">AWT59_2150</name>
</gene>
<evidence type="ECO:0000313" key="17">
    <source>
        <dbReference type="Proteomes" id="UP000070578"/>
    </source>
</evidence>
<comment type="subcellular location">
    <subcellularLocation>
        <location evidence="2">Cytoplasm</location>
    </subcellularLocation>
</comment>
<dbReference type="EMBL" id="LSLI01000059">
    <property type="protein sequence ID" value="KXS31735.1"/>
    <property type="molecule type" value="Genomic_DNA"/>
</dbReference>
<dbReference type="Pfam" id="PF22458">
    <property type="entry name" value="RsmF-B_ferredox"/>
    <property type="match status" value="1"/>
</dbReference>
<dbReference type="NCBIfam" id="NF008149">
    <property type="entry name" value="PRK10901.1"/>
    <property type="match status" value="1"/>
</dbReference>
<keyword evidence="9 14" id="KW-0949">S-adenosyl-L-methionine</keyword>
<dbReference type="GO" id="GO:0003723">
    <property type="term" value="F:RNA binding"/>
    <property type="evidence" value="ECO:0007669"/>
    <property type="project" value="UniProtKB-UniRule"/>
</dbReference>
<feature type="active site" description="Nucleophile" evidence="14">
    <location>
        <position position="370"/>
    </location>
</feature>
<accession>A0A139BSN1</accession>
<dbReference type="PROSITE" id="PS51686">
    <property type="entry name" value="SAM_MT_RSMB_NOP"/>
    <property type="match status" value="1"/>
</dbReference>
<dbReference type="SUPFAM" id="SSF48013">
    <property type="entry name" value="NusB-like"/>
    <property type="match status" value="1"/>
</dbReference>
<proteinExistence type="inferred from homology"/>
<dbReference type="PROSITE" id="PS01153">
    <property type="entry name" value="NOL1_NOP2_SUN"/>
    <property type="match status" value="1"/>
</dbReference>
<dbReference type="SUPFAM" id="SSF53335">
    <property type="entry name" value="S-adenosyl-L-methionine-dependent methyltransferases"/>
    <property type="match status" value="1"/>
</dbReference>
<dbReference type="GO" id="GO:0006355">
    <property type="term" value="P:regulation of DNA-templated transcription"/>
    <property type="evidence" value="ECO:0007669"/>
    <property type="project" value="InterPro"/>
</dbReference>
<comment type="catalytic activity">
    <reaction evidence="13">
        <text>cytidine(967) in 16S rRNA + S-adenosyl-L-methionine = 5-methylcytidine(967) in 16S rRNA + S-adenosyl-L-homocysteine + H(+)</text>
        <dbReference type="Rhea" id="RHEA:42748"/>
        <dbReference type="Rhea" id="RHEA-COMP:10219"/>
        <dbReference type="Rhea" id="RHEA-COMP:10220"/>
        <dbReference type="ChEBI" id="CHEBI:15378"/>
        <dbReference type="ChEBI" id="CHEBI:57856"/>
        <dbReference type="ChEBI" id="CHEBI:59789"/>
        <dbReference type="ChEBI" id="CHEBI:74483"/>
        <dbReference type="ChEBI" id="CHEBI:82748"/>
        <dbReference type="EC" id="2.1.1.176"/>
    </reaction>
</comment>
<dbReference type="PANTHER" id="PTHR22807:SF61">
    <property type="entry name" value="NOL1_NOP2_SUN FAMILY PROTEIN _ ANTITERMINATION NUSB DOMAIN-CONTAINING PROTEIN"/>
    <property type="match status" value="1"/>
</dbReference>
<evidence type="ECO:0000256" key="5">
    <source>
        <dbReference type="ARBA" id="ARBA00022490"/>
    </source>
</evidence>
<evidence type="ECO:0000256" key="10">
    <source>
        <dbReference type="ARBA" id="ARBA00022884"/>
    </source>
</evidence>
<feature type="domain" description="SAM-dependent MTase RsmB/NOP-type" evidence="15">
    <location>
        <begin position="162"/>
        <end position="423"/>
    </location>
</feature>
<dbReference type="PATRIC" id="fig|1796491.3.peg.2346"/>
<evidence type="ECO:0000256" key="2">
    <source>
        <dbReference type="ARBA" id="ARBA00004496"/>
    </source>
</evidence>
<evidence type="ECO:0000256" key="4">
    <source>
        <dbReference type="ARBA" id="ARBA00012140"/>
    </source>
</evidence>
<dbReference type="Gene3D" id="1.10.940.10">
    <property type="entry name" value="NusB-like"/>
    <property type="match status" value="1"/>
</dbReference>
<dbReference type="Gene3D" id="3.30.70.1170">
    <property type="entry name" value="Sun protein, domain 3"/>
    <property type="match status" value="1"/>
</dbReference>
<sequence length="424" mass="47090">MHNIQLAAGQIVQQVLLDGRNLNQVLDESLGRKAVWSPAQRAALQDLSYGTLRFYGQLDALLRALLHKPLSDRRIYYVLLVALYQLQYSKAAQHAVVDHAVRSAQMLNAKTSGLVNAILRNFLRSQPALLEQAAQHAEGKYSYPQWWIDELQAQYGERSAAVLEAGNQHPPMTLRVNQRRNTTAEYLALLNRHDLSARLIEPDALQLDKPLPVDRLPGFFEGLVSVQDAGAQYAALLLDARDGMHVLDACAAPGGKTAHILERAAAQVVALDNDAKRLQRVGENLQRLGLGAKLVVGDAAEPGGWWDGVLFDRILADVPCSASGVVRRHPDIKWLRRRTDIAGFAAQQLHILRALWRLLAQDGKLLYATCSVFHQENEQVVAAFLAQQPDAQRLPVFLDCAIEGQLLPDDRHDGFFYALLQKIS</sequence>
<comment type="caution">
    <text evidence="16">The sequence shown here is derived from an EMBL/GenBank/DDBJ whole genome shotgun (WGS) entry which is preliminary data.</text>
</comment>
<feature type="binding site" evidence="14">
    <location>
        <position position="298"/>
    </location>
    <ligand>
        <name>S-adenosyl-L-methionine</name>
        <dbReference type="ChEBI" id="CHEBI:59789"/>
    </ligand>
</feature>
<dbReference type="GO" id="GO:0008649">
    <property type="term" value="F:rRNA methyltransferase activity"/>
    <property type="evidence" value="ECO:0007669"/>
    <property type="project" value="InterPro"/>
</dbReference>
<dbReference type="Pfam" id="PF01029">
    <property type="entry name" value="NusB"/>
    <property type="match status" value="1"/>
</dbReference>
<organism evidence="16 17">
    <name type="scientific">Candidatus Gallionella acididurans</name>
    <dbReference type="NCBI Taxonomy" id="1796491"/>
    <lineage>
        <taxon>Bacteria</taxon>
        <taxon>Pseudomonadati</taxon>
        <taxon>Pseudomonadota</taxon>
        <taxon>Betaproteobacteria</taxon>
        <taxon>Nitrosomonadales</taxon>
        <taxon>Gallionellaceae</taxon>
        <taxon>Gallionella</taxon>
    </lineage>
</organism>
<feature type="binding site" evidence="14">
    <location>
        <begin position="250"/>
        <end position="256"/>
    </location>
    <ligand>
        <name>S-adenosyl-L-methionine</name>
        <dbReference type="ChEBI" id="CHEBI:59789"/>
    </ligand>
</feature>
<comment type="function">
    <text evidence="1">Specifically methylates the cytosine at position 967 (m5C967) of 16S rRNA.</text>
</comment>
<dbReference type="InterPro" id="IPR035926">
    <property type="entry name" value="NusB-like_sf"/>
</dbReference>
<dbReference type="InterPro" id="IPR054728">
    <property type="entry name" value="RsmB-like_ferredoxin"/>
</dbReference>
<evidence type="ECO:0000256" key="13">
    <source>
        <dbReference type="ARBA" id="ARBA00047283"/>
    </source>
</evidence>
<dbReference type="AlphaFoldDB" id="A0A139BSN1"/>
<dbReference type="InterPro" id="IPR023267">
    <property type="entry name" value="RCMT"/>
</dbReference>
<dbReference type="CDD" id="cd02440">
    <property type="entry name" value="AdoMet_MTases"/>
    <property type="match status" value="1"/>
</dbReference>
<keyword evidence="7 14" id="KW-0489">Methyltransferase</keyword>
<dbReference type="NCBIfam" id="TIGR00563">
    <property type="entry name" value="rsmB"/>
    <property type="match status" value="1"/>
</dbReference>
<evidence type="ECO:0000256" key="12">
    <source>
        <dbReference type="ARBA" id="ARBA00031088"/>
    </source>
</evidence>